<comment type="caution">
    <text evidence="2">The sequence shown here is derived from an EMBL/GenBank/DDBJ whole genome shotgun (WGS) entry which is preliminary data.</text>
</comment>
<gene>
    <name evidence="2" type="ORF">BDP81DRAFT_431056</name>
</gene>
<proteinExistence type="predicted"/>
<evidence type="ECO:0000256" key="1">
    <source>
        <dbReference type="SAM" id="SignalP"/>
    </source>
</evidence>
<evidence type="ECO:0008006" key="4">
    <source>
        <dbReference type="Google" id="ProtNLM"/>
    </source>
</evidence>
<name>A0AAI9ZNF5_9PEZI</name>
<dbReference type="AlphaFoldDB" id="A0AAI9ZNF5"/>
<dbReference type="EMBL" id="JAHMHQ010000013">
    <property type="protein sequence ID" value="KAK1635232.1"/>
    <property type="molecule type" value="Genomic_DNA"/>
</dbReference>
<dbReference type="GeneID" id="85475525"/>
<accession>A0AAI9ZNF5</accession>
<protein>
    <recommendedName>
        <fullName evidence="4">Secreted protein</fullName>
    </recommendedName>
</protein>
<keyword evidence="1" id="KW-0732">Signal</keyword>
<sequence length="72" mass="7865">MSLALALTLAVQGGTTLPQRRERCNSPYQVGLPTCRRDGRTWARNNGRGQPIRWDHGMAGTVGPYEMHGVGS</sequence>
<feature type="signal peptide" evidence="1">
    <location>
        <begin position="1"/>
        <end position="16"/>
    </location>
</feature>
<dbReference type="Proteomes" id="UP001243989">
    <property type="component" value="Unassembled WGS sequence"/>
</dbReference>
<organism evidence="2 3">
    <name type="scientific">Colletotrichum phormii</name>
    <dbReference type="NCBI Taxonomy" id="359342"/>
    <lineage>
        <taxon>Eukaryota</taxon>
        <taxon>Fungi</taxon>
        <taxon>Dikarya</taxon>
        <taxon>Ascomycota</taxon>
        <taxon>Pezizomycotina</taxon>
        <taxon>Sordariomycetes</taxon>
        <taxon>Hypocreomycetidae</taxon>
        <taxon>Glomerellales</taxon>
        <taxon>Glomerellaceae</taxon>
        <taxon>Colletotrichum</taxon>
        <taxon>Colletotrichum acutatum species complex</taxon>
    </lineage>
</organism>
<evidence type="ECO:0000313" key="2">
    <source>
        <dbReference type="EMBL" id="KAK1635232.1"/>
    </source>
</evidence>
<keyword evidence="3" id="KW-1185">Reference proteome</keyword>
<reference evidence="2" key="1">
    <citation type="submission" date="2021-06" db="EMBL/GenBank/DDBJ databases">
        <title>Comparative genomics, transcriptomics and evolutionary studies reveal genomic signatures of adaptation to plant cell wall in hemibiotrophic fungi.</title>
        <authorList>
            <consortium name="DOE Joint Genome Institute"/>
            <person name="Baroncelli R."/>
            <person name="Diaz J.F."/>
            <person name="Benocci T."/>
            <person name="Peng M."/>
            <person name="Battaglia E."/>
            <person name="Haridas S."/>
            <person name="Andreopoulos W."/>
            <person name="Labutti K."/>
            <person name="Pangilinan J."/>
            <person name="Floch G.L."/>
            <person name="Makela M.R."/>
            <person name="Henrissat B."/>
            <person name="Grigoriev I.V."/>
            <person name="Crouch J.A."/>
            <person name="De Vries R.P."/>
            <person name="Sukno S.A."/>
            <person name="Thon M.R."/>
        </authorList>
    </citation>
    <scope>NUCLEOTIDE SEQUENCE</scope>
    <source>
        <strain evidence="2">CBS 102054</strain>
    </source>
</reference>
<evidence type="ECO:0000313" key="3">
    <source>
        <dbReference type="Proteomes" id="UP001243989"/>
    </source>
</evidence>
<feature type="chain" id="PRO_5042470500" description="Secreted protein" evidence="1">
    <location>
        <begin position="17"/>
        <end position="72"/>
    </location>
</feature>
<dbReference type="RefSeq" id="XP_060443839.1">
    <property type="nucleotide sequence ID" value="XM_060590663.1"/>
</dbReference>